<dbReference type="PANTHER" id="PTHR33164">
    <property type="entry name" value="TRANSCRIPTIONAL REGULATOR, MARR FAMILY"/>
    <property type="match status" value="1"/>
</dbReference>
<dbReference type="InterPro" id="IPR000835">
    <property type="entry name" value="HTH_MarR-typ"/>
</dbReference>
<dbReference type="InterPro" id="IPR039422">
    <property type="entry name" value="MarR/SlyA-like"/>
</dbReference>
<dbReference type="Proteomes" id="UP001500842">
    <property type="component" value="Unassembled WGS sequence"/>
</dbReference>
<dbReference type="InterPro" id="IPR023187">
    <property type="entry name" value="Tscrpt_reg_MarR-type_CS"/>
</dbReference>
<feature type="domain" description="HTH marR-type" evidence="4">
    <location>
        <begin position="28"/>
        <end position="160"/>
    </location>
</feature>
<keyword evidence="1" id="KW-0805">Transcription regulation</keyword>
<dbReference type="PRINTS" id="PR00598">
    <property type="entry name" value="HTHMARR"/>
</dbReference>
<dbReference type="InterPro" id="IPR036388">
    <property type="entry name" value="WH-like_DNA-bd_sf"/>
</dbReference>
<keyword evidence="6" id="KW-1185">Reference proteome</keyword>
<dbReference type="SUPFAM" id="SSF46785">
    <property type="entry name" value="Winged helix' DNA-binding domain"/>
    <property type="match status" value="1"/>
</dbReference>
<dbReference type="PANTHER" id="PTHR33164:SF43">
    <property type="entry name" value="HTH-TYPE TRANSCRIPTIONAL REPRESSOR YETL"/>
    <property type="match status" value="1"/>
</dbReference>
<evidence type="ECO:0000313" key="5">
    <source>
        <dbReference type="EMBL" id="GAA1518541.1"/>
    </source>
</evidence>
<dbReference type="Pfam" id="PF01047">
    <property type="entry name" value="MarR"/>
    <property type="match status" value="1"/>
</dbReference>
<evidence type="ECO:0000256" key="1">
    <source>
        <dbReference type="ARBA" id="ARBA00023015"/>
    </source>
</evidence>
<proteinExistence type="predicted"/>
<accession>A0ABN2AG27</accession>
<dbReference type="InterPro" id="IPR036390">
    <property type="entry name" value="WH_DNA-bd_sf"/>
</dbReference>
<name>A0ABN2AG27_9ACTN</name>
<dbReference type="PROSITE" id="PS50995">
    <property type="entry name" value="HTH_MARR_2"/>
    <property type="match status" value="1"/>
</dbReference>
<evidence type="ECO:0000313" key="6">
    <source>
        <dbReference type="Proteomes" id="UP001500842"/>
    </source>
</evidence>
<comment type="caution">
    <text evidence="5">The sequence shown here is derived from an EMBL/GenBank/DDBJ whole genome shotgun (WGS) entry which is preliminary data.</text>
</comment>
<organism evidence="5 6">
    <name type="scientific">Nocardioides humi</name>
    <dbReference type="NCBI Taxonomy" id="449461"/>
    <lineage>
        <taxon>Bacteria</taxon>
        <taxon>Bacillati</taxon>
        <taxon>Actinomycetota</taxon>
        <taxon>Actinomycetes</taxon>
        <taxon>Propionibacteriales</taxon>
        <taxon>Nocardioidaceae</taxon>
        <taxon>Nocardioides</taxon>
    </lineage>
</organism>
<gene>
    <name evidence="5" type="ORF">GCM10009788_23240</name>
</gene>
<protein>
    <recommendedName>
        <fullName evidence="4">HTH marR-type domain-containing protein</fullName>
    </recommendedName>
</protein>
<keyword evidence="2" id="KW-0238">DNA-binding</keyword>
<evidence type="ECO:0000259" key="4">
    <source>
        <dbReference type="PROSITE" id="PS50995"/>
    </source>
</evidence>
<evidence type="ECO:0000256" key="3">
    <source>
        <dbReference type="ARBA" id="ARBA00023163"/>
    </source>
</evidence>
<keyword evidence="3" id="KW-0804">Transcription</keyword>
<reference evidence="5 6" key="1">
    <citation type="journal article" date="2019" name="Int. J. Syst. Evol. Microbiol.">
        <title>The Global Catalogue of Microorganisms (GCM) 10K type strain sequencing project: providing services to taxonomists for standard genome sequencing and annotation.</title>
        <authorList>
            <consortium name="The Broad Institute Genomics Platform"/>
            <consortium name="The Broad Institute Genome Sequencing Center for Infectious Disease"/>
            <person name="Wu L."/>
            <person name="Ma J."/>
        </authorList>
    </citation>
    <scope>NUCLEOTIDE SEQUENCE [LARGE SCALE GENOMIC DNA]</scope>
    <source>
        <strain evidence="5 6">JCM 14942</strain>
    </source>
</reference>
<dbReference type="RefSeq" id="WP_141005711.1">
    <property type="nucleotide sequence ID" value="NZ_BAAAOR010000016.1"/>
</dbReference>
<sequence length="164" mass="18669">MSDERDLGEVLHDRLLAEGIVAPEAADRTDLIVNLTRFYNRLSQDAESVQRPLGWSWAGFRIMNLLWAAGPMESRQLGRLAGSSRATISSLLNTLERDGLVARDRSESDRRQVMVRLTDDGHERIRAGLHAQAERDRAWFGVLSPEEQQTMRHLLRKLADQRVP</sequence>
<dbReference type="SMART" id="SM00347">
    <property type="entry name" value="HTH_MARR"/>
    <property type="match status" value="1"/>
</dbReference>
<dbReference type="EMBL" id="BAAAOR010000016">
    <property type="protein sequence ID" value="GAA1518541.1"/>
    <property type="molecule type" value="Genomic_DNA"/>
</dbReference>
<dbReference type="Gene3D" id="1.10.10.10">
    <property type="entry name" value="Winged helix-like DNA-binding domain superfamily/Winged helix DNA-binding domain"/>
    <property type="match status" value="1"/>
</dbReference>
<dbReference type="PROSITE" id="PS01117">
    <property type="entry name" value="HTH_MARR_1"/>
    <property type="match status" value="1"/>
</dbReference>
<evidence type="ECO:0000256" key="2">
    <source>
        <dbReference type="ARBA" id="ARBA00023125"/>
    </source>
</evidence>